<dbReference type="EMBL" id="CM000127">
    <property type="protein sequence ID" value="EAY86025.1"/>
    <property type="molecule type" value="Genomic_DNA"/>
</dbReference>
<organism evidence="1 2">
    <name type="scientific">Oryza sativa subsp. indica</name>
    <name type="common">Rice</name>
    <dbReference type="NCBI Taxonomy" id="39946"/>
    <lineage>
        <taxon>Eukaryota</taxon>
        <taxon>Viridiplantae</taxon>
        <taxon>Streptophyta</taxon>
        <taxon>Embryophyta</taxon>
        <taxon>Tracheophyta</taxon>
        <taxon>Spermatophyta</taxon>
        <taxon>Magnoliopsida</taxon>
        <taxon>Liliopsida</taxon>
        <taxon>Poales</taxon>
        <taxon>Poaceae</taxon>
        <taxon>BOP clade</taxon>
        <taxon>Oryzoideae</taxon>
        <taxon>Oryzeae</taxon>
        <taxon>Oryzinae</taxon>
        <taxon>Oryza</taxon>
        <taxon>Oryza sativa</taxon>
    </lineage>
</organism>
<evidence type="ECO:0000313" key="1">
    <source>
        <dbReference type="EMBL" id="EAY86025.1"/>
    </source>
</evidence>
<reference evidence="1 2" key="1">
    <citation type="journal article" date="2005" name="PLoS Biol.">
        <title>The genomes of Oryza sativa: a history of duplications.</title>
        <authorList>
            <person name="Yu J."/>
            <person name="Wang J."/>
            <person name="Lin W."/>
            <person name="Li S."/>
            <person name="Li H."/>
            <person name="Zhou J."/>
            <person name="Ni P."/>
            <person name="Dong W."/>
            <person name="Hu S."/>
            <person name="Zeng C."/>
            <person name="Zhang J."/>
            <person name="Zhang Y."/>
            <person name="Li R."/>
            <person name="Xu Z."/>
            <person name="Li S."/>
            <person name="Li X."/>
            <person name="Zheng H."/>
            <person name="Cong L."/>
            <person name="Lin L."/>
            <person name="Yin J."/>
            <person name="Geng J."/>
            <person name="Li G."/>
            <person name="Shi J."/>
            <person name="Liu J."/>
            <person name="Lv H."/>
            <person name="Li J."/>
            <person name="Wang J."/>
            <person name="Deng Y."/>
            <person name="Ran L."/>
            <person name="Shi X."/>
            <person name="Wang X."/>
            <person name="Wu Q."/>
            <person name="Li C."/>
            <person name="Ren X."/>
            <person name="Wang J."/>
            <person name="Wang X."/>
            <person name="Li D."/>
            <person name="Liu D."/>
            <person name="Zhang X."/>
            <person name="Ji Z."/>
            <person name="Zhao W."/>
            <person name="Sun Y."/>
            <person name="Zhang Z."/>
            <person name="Bao J."/>
            <person name="Han Y."/>
            <person name="Dong L."/>
            <person name="Ji J."/>
            <person name="Chen P."/>
            <person name="Wu S."/>
            <person name="Liu J."/>
            <person name="Xiao Y."/>
            <person name="Bu D."/>
            <person name="Tan J."/>
            <person name="Yang L."/>
            <person name="Ye C."/>
            <person name="Zhang J."/>
            <person name="Xu J."/>
            <person name="Zhou Y."/>
            <person name="Yu Y."/>
            <person name="Zhang B."/>
            <person name="Zhuang S."/>
            <person name="Wei H."/>
            <person name="Liu B."/>
            <person name="Lei M."/>
            <person name="Yu H."/>
            <person name="Li Y."/>
            <person name="Xu H."/>
            <person name="Wei S."/>
            <person name="He X."/>
            <person name="Fang L."/>
            <person name="Zhang Z."/>
            <person name="Zhang Y."/>
            <person name="Huang X."/>
            <person name="Su Z."/>
            <person name="Tong W."/>
            <person name="Li J."/>
            <person name="Tong Z."/>
            <person name="Li S."/>
            <person name="Ye J."/>
            <person name="Wang L."/>
            <person name="Fang L."/>
            <person name="Lei T."/>
            <person name="Chen C."/>
            <person name="Chen H."/>
            <person name="Xu Z."/>
            <person name="Li H."/>
            <person name="Huang H."/>
            <person name="Zhang F."/>
            <person name="Xu H."/>
            <person name="Li N."/>
            <person name="Zhao C."/>
            <person name="Li S."/>
            <person name="Dong L."/>
            <person name="Huang Y."/>
            <person name="Li L."/>
            <person name="Xi Y."/>
            <person name="Qi Q."/>
            <person name="Li W."/>
            <person name="Zhang B."/>
            <person name="Hu W."/>
            <person name="Zhang Y."/>
            <person name="Tian X."/>
            <person name="Jiao Y."/>
            <person name="Liang X."/>
            <person name="Jin J."/>
            <person name="Gao L."/>
            <person name="Zheng W."/>
            <person name="Hao B."/>
            <person name="Liu S."/>
            <person name="Wang W."/>
            <person name="Yuan L."/>
            <person name="Cao M."/>
            <person name="McDermott J."/>
            <person name="Samudrala R."/>
            <person name="Wang J."/>
            <person name="Wong G.K."/>
            <person name="Yang H."/>
        </authorList>
    </citation>
    <scope>NUCLEOTIDE SEQUENCE [LARGE SCALE GENOMIC DNA]</scope>
    <source>
        <strain evidence="2">cv. 93-11</strain>
    </source>
</reference>
<sequence>MGPYEWQILKSLWAIRYKGCLGELLDVAASPKLSNASQNLEQKLDCLGELMILGEAAAARSSPKQTPTFGPDSKKL</sequence>
<dbReference type="HOGENOM" id="CLU_2658877_0_0_1"/>
<dbReference type="AlphaFoldDB" id="A2X5B5"/>
<dbReference type="Gramene" id="BGIOSGA006394-TA">
    <property type="protein sequence ID" value="BGIOSGA006394-PA"/>
    <property type="gene ID" value="BGIOSGA006394"/>
</dbReference>
<keyword evidence="2" id="KW-1185">Reference proteome</keyword>
<gene>
    <name evidence="1" type="ORF">OsI_07386</name>
</gene>
<name>A2X5B5_ORYSI</name>
<proteinExistence type="predicted"/>
<accession>A2X5B5</accession>
<protein>
    <submittedName>
        <fullName evidence="1">Uncharacterized protein</fullName>
    </submittedName>
</protein>
<dbReference type="Proteomes" id="UP000007015">
    <property type="component" value="Chromosome 2"/>
</dbReference>
<evidence type="ECO:0000313" key="2">
    <source>
        <dbReference type="Proteomes" id="UP000007015"/>
    </source>
</evidence>